<dbReference type="OrthoDB" id="3241084at2759"/>
<dbReference type="HOGENOM" id="CLU_009123_9_1_1"/>
<dbReference type="EMBL" id="KN833020">
    <property type="protein sequence ID" value="KIM77964.1"/>
    <property type="molecule type" value="Genomic_DNA"/>
</dbReference>
<proteinExistence type="predicted"/>
<organism evidence="2 3">
    <name type="scientific">Piloderma croceum (strain F 1598)</name>
    <dbReference type="NCBI Taxonomy" id="765440"/>
    <lineage>
        <taxon>Eukaryota</taxon>
        <taxon>Fungi</taxon>
        <taxon>Dikarya</taxon>
        <taxon>Basidiomycota</taxon>
        <taxon>Agaricomycotina</taxon>
        <taxon>Agaricomycetes</taxon>
        <taxon>Agaricomycetidae</taxon>
        <taxon>Atheliales</taxon>
        <taxon>Atheliaceae</taxon>
        <taxon>Piloderma</taxon>
    </lineage>
</organism>
<dbReference type="InParanoid" id="A0A0C3FDS5"/>
<dbReference type="Proteomes" id="UP000054166">
    <property type="component" value="Unassembled WGS sequence"/>
</dbReference>
<dbReference type="InterPro" id="IPR012337">
    <property type="entry name" value="RNaseH-like_sf"/>
</dbReference>
<dbReference type="AlphaFoldDB" id="A0A0C3FDS5"/>
<name>A0A0C3FDS5_PILCF</name>
<evidence type="ECO:0000313" key="3">
    <source>
        <dbReference type="Proteomes" id="UP000054166"/>
    </source>
</evidence>
<reference evidence="2 3" key="1">
    <citation type="submission" date="2014-04" db="EMBL/GenBank/DDBJ databases">
        <authorList>
            <consortium name="DOE Joint Genome Institute"/>
            <person name="Kuo A."/>
            <person name="Tarkka M."/>
            <person name="Buscot F."/>
            <person name="Kohler A."/>
            <person name="Nagy L.G."/>
            <person name="Floudas D."/>
            <person name="Copeland A."/>
            <person name="Barry K.W."/>
            <person name="Cichocki N."/>
            <person name="Veneault-Fourrey C."/>
            <person name="LaButti K."/>
            <person name="Lindquist E.A."/>
            <person name="Lipzen A."/>
            <person name="Lundell T."/>
            <person name="Morin E."/>
            <person name="Murat C."/>
            <person name="Sun H."/>
            <person name="Tunlid A."/>
            <person name="Henrissat B."/>
            <person name="Grigoriev I.V."/>
            <person name="Hibbett D.S."/>
            <person name="Martin F."/>
            <person name="Nordberg H.P."/>
            <person name="Cantor M.N."/>
            <person name="Hua S.X."/>
        </authorList>
    </citation>
    <scope>NUCLEOTIDE SEQUENCE [LARGE SCALE GENOMIC DNA]</scope>
    <source>
        <strain evidence="2 3">F 1598</strain>
    </source>
</reference>
<dbReference type="SUPFAM" id="SSF53098">
    <property type="entry name" value="Ribonuclease H-like"/>
    <property type="match status" value="1"/>
</dbReference>
<sequence>FAVALDYLPIQASTVPSERVFLSSAETDMKKHNHINLILMETLQMLKFALKKSHLNFTDGRITMESDMQEQEPDGDLLAMLLQDNHKDTLDRIIHAFGEDGSDNEADEDDEDEDQMS</sequence>
<feature type="non-terminal residue" evidence="2">
    <location>
        <position position="1"/>
    </location>
</feature>
<keyword evidence="3" id="KW-1185">Reference proteome</keyword>
<reference evidence="3" key="2">
    <citation type="submission" date="2015-01" db="EMBL/GenBank/DDBJ databases">
        <title>Evolutionary Origins and Diversification of the Mycorrhizal Mutualists.</title>
        <authorList>
            <consortium name="DOE Joint Genome Institute"/>
            <consortium name="Mycorrhizal Genomics Consortium"/>
            <person name="Kohler A."/>
            <person name="Kuo A."/>
            <person name="Nagy L.G."/>
            <person name="Floudas D."/>
            <person name="Copeland A."/>
            <person name="Barry K.W."/>
            <person name="Cichocki N."/>
            <person name="Veneault-Fourrey C."/>
            <person name="LaButti K."/>
            <person name="Lindquist E.A."/>
            <person name="Lipzen A."/>
            <person name="Lundell T."/>
            <person name="Morin E."/>
            <person name="Murat C."/>
            <person name="Riley R."/>
            <person name="Ohm R."/>
            <person name="Sun H."/>
            <person name="Tunlid A."/>
            <person name="Henrissat B."/>
            <person name="Grigoriev I.V."/>
            <person name="Hibbett D.S."/>
            <person name="Martin F."/>
        </authorList>
    </citation>
    <scope>NUCLEOTIDE SEQUENCE [LARGE SCALE GENOMIC DNA]</scope>
    <source>
        <strain evidence="3">F 1598</strain>
    </source>
</reference>
<protein>
    <recommendedName>
        <fullName evidence="4">HAT C-terminal dimerisation domain-containing protein</fullName>
    </recommendedName>
</protein>
<accession>A0A0C3FDS5</accession>
<evidence type="ECO:0008006" key="4">
    <source>
        <dbReference type="Google" id="ProtNLM"/>
    </source>
</evidence>
<gene>
    <name evidence="2" type="ORF">PILCRDRAFT_76149</name>
</gene>
<feature type="compositionally biased region" description="Acidic residues" evidence="1">
    <location>
        <begin position="100"/>
        <end position="117"/>
    </location>
</feature>
<feature type="region of interest" description="Disordered" evidence="1">
    <location>
        <begin position="97"/>
        <end position="117"/>
    </location>
</feature>
<evidence type="ECO:0000313" key="2">
    <source>
        <dbReference type="EMBL" id="KIM77964.1"/>
    </source>
</evidence>
<evidence type="ECO:0000256" key="1">
    <source>
        <dbReference type="SAM" id="MobiDB-lite"/>
    </source>
</evidence>